<reference evidence="7 8" key="1">
    <citation type="submission" date="2020-08" db="EMBL/GenBank/DDBJ databases">
        <title>Genomic Encyclopedia of Type Strains, Phase IV (KMG-IV): sequencing the most valuable type-strain genomes for metagenomic binning, comparative biology and taxonomic classification.</title>
        <authorList>
            <person name="Goeker M."/>
        </authorList>
    </citation>
    <scope>NUCLEOTIDE SEQUENCE [LARGE SCALE GENOMIC DNA]</scope>
    <source>
        <strain evidence="7 8">DSM 103733</strain>
    </source>
</reference>
<dbReference type="AlphaFoldDB" id="A0A841JS58"/>
<dbReference type="Gene3D" id="1.20.1250.20">
    <property type="entry name" value="MFS general substrate transporter like domains"/>
    <property type="match status" value="2"/>
</dbReference>
<evidence type="ECO:0000259" key="6">
    <source>
        <dbReference type="PROSITE" id="PS50850"/>
    </source>
</evidence>
<keyword evidence="4 5" id="KW-0472">Membrane</keyword>
<feature type="domain" description="Major facilitator superfamily (MFS) profile" evidence="6">
    <location>
        <begin position="27"/>
        <end position="431"/>
    </location>
</feature>
<dbReference type="Proteomes" id="UP000538666">
    <property type="component" value="Unassembled WGS sequence"/>
</dbReference>
<feature type="transmembrane region" description="Helical" evidence="5">
    <location>
        <begin position="283"/>
        <end position="307"/>
    </location>
</feature>
<dbReference type="OrthoDB" id="9794076at2"/>
<feature type="transmembrane region" description="Helical" evidence="5">
    <location>
        <begin position="181"/>
        <end position="201"/>
    </location>
</feature>
<dbReference type="PANTHER" id="PTHR11662:SF285">
    <property type="entry name" value="HEXURONATE TRANSPORTER"/>
    <property type="match status" value="1"/>
</dbReference>
<organism evidence="7 8">
    <name type="scientific">Silvibacterium bohemicum</name>
    <dbReference type="NCBI Taxonomy" id="1577686"/>
    <lineage>
        <taxon>Bacteria</taxon>
        <taxon>Pseudomonadati</taxon>
        <taxon>Acidobacteriota</taxon>
        <taxon>Terriglobia</taxon>
        <taxon>Terriglobales</taxon>
        <taxon>Acidobacteriaceae</taxon>
        <taxon>Silvibacterium</taxon>
    </lineage>
</organism>
<evidence type="ECO:0000256" key="4">
    <source>
        <dbReference type="ARBA" id="ARBA00023136"/>
    </source>
</evidence>
<dbReference type="SUPFAM" id="SSF103473">
    <property type="entry name" value="MFS general substrate transporter"/>
    <property type="match status" value="1"/>
</dbReference>
<dbReference type="PANTHER" id="PTHR11662">
    <property type="entry name" value="SOLUTE CARRIER FAMILY 17"/>
    <property type="match status" value="1"/>
</dbReference>
<gene>
    <name evidence="7" type="ORF">HNQ77_002195</name>
</gene>
<evidence type="ECO:0000256" key="1">
    <source>
        <dbReference type="ARBA" id="ARBA00004141"/>
    </source>
</evidence>
<feature type="transmembrane region" description="Helical" evidence="5">
    <location>
        <begin position="319"/>
        <end position="335"/>
    </location>
</feature>
<comment type="caution">
    <text evidence="7">The sequence shown here is derived from an EMBL/GenBank/DDBJ whole genome shotgun (WGS) entry which is preliminary data.</text>
</comment>
<dbReference type="InterPro" id="IPR000849">
    <property type="entry name" value="Sugar_P_transporter"/>
</dbReference>
<dbReference type="InterPro" id="IPR050382">
    <property type="entry name" value="MFS_Na/Anion_cotransporter"/>
</dbReference>
<feature type="transmembrane region" description="Helical" evidence="5">
    <location>
        <begin position="408"/>
        <end position="427"/>
    </location>
</feature>
<name>A0A841JS58_9BACT</name>
<dbReference type="PIRSF" id="PIRSF002808">
    <property type="entry name" value="Hexose_phosphate_transp"/>
    <property type="match status" value="1"/>
</dbReference>
<dbReference type="InterPro" id="IPR020846">
    <property type="entry name" value="MFS_dom"/>
</dbReference>
<dbReference type="CDD" id="cd17319">
    <property type="entry name" value="MFS_ExuT_GudP_like"/>
    <property type="match status" value="1"/>
</dbReference>
<dbReference type="InterPro" id="IPR011701">
    <property type="entry name" value="MFS"/>
</dbReference>
<comment type="subcellular location">
    <subcellularLocation>
        <location evidence="1">Membrane</location>
        <topology evidence="1">Multi-pass membrane protein</topology>
    </subcellularLocation>
</comment>
<sequence length="432" mass="47241">MGTLNGEQSVTNTYREGKRSGRTRWWVAWTLFFSTVINYISRQTFSVLAPMLTEQFHLSHAALSKILGAFQISYALTWLLGGIFLDAVGTRIGLAVAVVWWSGVNILTGFAGSIFSFAAFRFMLGIGEGVNWPGASKAVAEWFPGEERSIAVAIFDSGSSVGGALAALIIPWIALAFGWRWSFVFSGMLGFLWLAVWLRVYHPVDRHPRVKKEEVAFIRAGQEIASASEGKGLARWLYLAKNRNVWGIVLGRALTDPIWWFYVFWLPQYLSDARGFSLKRIAIFAWLPFVAADLGNFTGGLIAGYCIRRGASVIRVRTWICAVSCLPILLGIPVARVHNVYVALAMICIALWGYASWSTMGLTLPSDLFPEDIVATVTGISGLAAGLAGAAFTFAVGLTVDRFSYGPAFVVAGLMPLAATASLFLLIRPRQS</sequence>
<evidence type="ECO:0000256" key="2">
    <source>
        <dbReference type="ARBA" id="ARBA00022692"/>
    </source>
</evidence>
<dbReference type="PROSITE" id="PS50850">
    <property type="entry name" value="MFS"/>
    <property type="match status" value="1"/>
</dbReference>
<feature type="transmembrane region" description="Helical" evidence="5">
    <location>
        <begin position="245"/>
        <end position="263"/>
    </location>
</feature>
<feature type="transmembrane region" description="Helical" evidence="5">
    <location>
        <begin position="97"/>
        <end position="120"/>
    </location>
</feature>
<evidence type="ECO:0000313" key="8">
    <source>
        <dbReference type="Proteomes" id="UP000538666"/>
    </source>
</evidence>
<feature type="transmembrane region" description="Helical" evidence="5">
    <location>
        <begin position="23"/>
        <end position="41"/>
    </location>
</feature>
<feature type="transmembrane region" description="Helical" evidence="5">
    <location>
        <begin position="62"/>
        <end position="85"/>
    </location>
</feature>
<dbReference type="Pfam" id="PF07690">
    <property type="entry name" value="MFS_1"/>
    <property type="match status" value="1"/>
</dbReference>
<evidence type="ECO:0000313" key="7">
    <source>
        <dbReference type="EMBL" id="MBB6144243.1"/>
    </source>
</evidence>
<proteinExistence type="predicted"/>
<evidence type="ECO:0000256" key="3">
    <source>
        <dbReference type="ARBA" id="ARBA00022989"/>
    </source>
</evidence>
<dbReference type="RefSeq" id="WP_050059103.1">
    <property type="nucleotide sequence ID" value="NZ_JACHEK010000004.1"/>
</dbReference>
<feature type="transmembrane region" description="Helical" evidence="5">
    <location>
        <begin position="341"/>
        <end position="362"/>
    </location>
</feature>
<accession>A0A841JS58</accession>
<feature type="transmembrane region" description="Helical" evidence="5">
    <location>
        <begin position="374"/>
        <end position="396"/>
    </location>
</feature>
<evidence type="ECO:0000256" key="5">
    <source>
        <dbReference type="SAM" id="Phobius"/>
    </source>
</evidence>
<keyword evidence="8" id="KW-1185">Reference proteome</keyword>
<protein>
    <submittedName>
        <fullName evidence="7">ACS family hexuronate transporter-like MFS transporter</fullName>
    </submittedName>
</protein>
<keyword evidence="2 5" id="KW-0812">Transmembrane</keyword>
<dbReference type="GO" id="GO:0015134">
    <property type="term" value="F:hexuronate transmembrane transporter activity"/>
    <property type="evidence" value="ECO:0007669"/>
    <property type="project" value="TreeGrafter"/>
</dbReference>
<keyword evidence="3 5" id="KW-1133">Transmembrane helix</keyword>
<dbReference type="EMBL" id="JACHEK010000004">
    <property type="protein sequence ID" value="MBB6144243.1"/>
    <property type="molecule type" value="Genomic_DNA"/>
</dbReference>
<dbReference type="InterPro" id="IPR036259">
    <property type="entry name" value="MFS_trans_sf"/>
</dbReference>
<dbReference type="GO" id="GO:0016020">
    <property type="term" value="C:membrane"/>
    <property type="evidence" value="ECO:0007669"/>
    <property type="project" value="UniProtKB-SubCell"/>
</dbReference>